<organism evidence="3 4">
    <name type="scientific">Caerostris extrusa</name>
    <name type="common">Bark spider</name>
    <name type="synonym">Caerostris bankana</name>
    <dbReference type="NCBI Taxonomy" id="172846"/>
    <lineage>
        <taxon>Eukaryota</taxon>
        <taxon>Metazoa</taxon>
        <taxon>Ecdysozoa</taxon>
        <taxon>Arthropoda</taxon>
        <taxon>Chelicerata</taxon>
        <taxon>Arachnida</taxon>
        <taxon>Araneae</taxon>
        <taxon>Araneomorphae</taxon>
        <taxon>Entelegynae</taxon>
        <taxon>Araneoidea</taxon>
        <taxon>Araneidae</taxon>
        <taxon>Caerostris</taxon>
    </lineage>
</organism>
<gene>
    <name evidence="3" type="ORF">CEXT_180191</name>
</gene>
<sequence>MSDEEERIERKRSRKVGVAALPKSPPERASHPTRENALFPREGLRGARRGTTSRRPAQQHGRGYRASRGVTCPAPHLSTTTTPVLRAPLPRAAALGAFFALLALFGISVGREGRIGV</sequence>
<reference evidence="3 4" key="1">
    <citation type="submission" date="2021-06" db="EMBL/GenBank/DDBJ databases">
        <title>Caerostris extrusa draft genome.</title>
        <authorList>
            <person name="Kono N."/>
            <person name="Arakawa K."/>
        </authorList>
    </citation>
    <scope>NUCLEOTIDE SEQUENCE [LARGE SCALE GENOMIC DNA]</scope>
</reference>
<protein>
    <submittedName>
        <fullName evidence="3">Uncharacterized protein</fullName>
    </submittedName>
</protein>
<evidence type="ECO:0000313" key="4">
    <source>
        <dbReference type="Proteomes" id="UP001054945"/>
    </source>
</evidence>
<dbReference type="Proteomes" id="UP001054945">
    <property type="component" value="Unassembled WGS sequence"/>
</dbReference>
<accession>A0AAV4Q9K3</accession>
<comment type="caution">
    <text evidence="3">The sequence shown here is derived from an EMBL/GenBank/DDBJ whole genome shotgun (WGS) entry which is preliminary data.</text>
</comment>
<keyword evidence="4" id="KW-1185">Reference proteome</keyword>
<feature type="region of interest" description="Disordered" evidence="1">
    <location>
        <begin position="1"/>
        <end position="82"/>
    </location>
</feature>
<dbReference type="AlphaFoldDB" id="A0AAV4Q9K3"/>
<evidence type="ECO:0000313" key="3">
    <source>
        <dbReference type="EMBL" id="GIY04068.1"/>
    </source>
</evidence>
<proteinExistence type="predicted"/>
<keyword evidence="2" id="KW-1133">Transmembrane helix</keyword>
<evidence type="ECO:0000256" key="1">
    <source>
        <dbReference type="SAM" id="MobiDB-lite"/>
    </source>
</evidence>
<dbReference type="EMBL" id="BPLR01005664">
    <property type="protein sequence ID" value="GIY04068.1"/>
    <property type="molecule type" value="Genomic_DNA"/>
</dbReference>
<feature type="compositionally biased region" description="Basic and acidic residues" evidence="1">
    <location>
        <begin position="25"/>
        <end position="34"/>
    </location>
</feature>
<evidence type="ECO:0000256" key="2">
    <source>
        <dbReference type="SAM" id="Phobius"/>
    </source>
</evidence>
<feature type="transmembrane region" description="Helical" evidence="2">
    <location>
        <begin position="92"/>
        <end position="110"/>
    </location>
</feature>
<name>A0AAV4Q9K3_CAEEX</name>
<keyword evidence="2" id="KW-0812">Transmembrane</keyword>
<keyword evidence="2" id="KW-0472">Membrane</keyword>